<protein>
    <recommendedName>
        <fullName evidence="3">Terminase</fullName>
    </recommendedName>
</protein>
<accession>A0A223RZW8</accession>
<evidence type="ECO:0008006" key="3">
    <source>
        <dbReference type="Google" id="ProtNLM"/>
    </source>
</evidence>
<evidence type="ECO:0000313" key="2">
    <source>
        <dbReference type="Proteomes" id="UP000215005"/>
    </source>
</evidence>
<sequence>MGDTPRMPTRLGTAGRALWKSIVPAYTLRPDEVRLLTDACRESDIVQRLEDELADAPLMVTGSQGQLVASPLVSELRQHRAVLAGLLKALKLPDTPADAHQKSAHISDQARAAARARWSKRGTA</sequence>
<dbReference type="RefSeq" id="WP_017619401.1">
    <property type="nucleotide sequence ID" value="NZ_ANBG01000240.1"/>
</dbReference>
<dbReference type="AlphaFoldDB" id="A0A223RZW8"/>
<dbReference type="Proteomes" id="UP000215005">
    <property type="component" value="Chromosome"/>
</dbReference>
<proteinExistence type="predicted"/>
<dbReference type="OrthoDB" id="3405462at2"/>
<name>A0A223RZW8_9ACTN</name>
<dbReference type="KEGG" id="ngv:CDO52_00235"/>
<evidence type="ECO:0000313" key="1">
    <source>
        <dbReference type="EMBL" id="ASU81416.1"/>
    </source>
</evidence>
<organism evidence="1 2">
    <name type="scientific">Nocardiopsis gilva YIM 90087</name>
    <dbReference type="NCBI Taxonomy" id="1235441"/>
    <lineage>
        <taxon>Bacteria</taxon>
        <taxon>Bacillati</taxon>
        <taxon>Actinomycetota</taxon>
        <taxon>Actinomycetes</taxon>
        <taxon>Streptosporangiales</taxon>
        <taxon>Nocardiopsidaceae</taxon>
        <taxon>Nocardiopsis</taxon>
    </lineage>
</organism>
<keyword evidence="2" id="KW-1185">Reference proteome</keyword>
<reference evidence="1 2" key="1">
    <citation type="submission" date="2017-08" db="EMBL/GenBank/DDBJ databases">
        <title>The complete genome sequence of Nocardiopsis gilva YIM 90087.</title>
        <authorList>
            <person name="Yin M."/>
            <person name="Tang S."/>
        </authorList>
    </citation>
    <scope>NUCLEOTIDE SEQUENCE [LARGE SCALE GENOMIC DNA]</scope>
    <source>
        <strain evidence="1 2">YIM 90087</strain>
    </source>
</reference>
<dbReference type="EMBL" id="CP022753">
    <property type="protein sequence ID" value="ASU81416.1"/>
    <property type="molecule type" value="Genomic_DNA"/>
</dbReference>
<gene>
    <name evidence="1" type="ORF">CDO52_00235</name>
</gene>